<keyword evidence="1" id="KW-0472">Membrane</keyword>
<evidence type="ECO:0000313" key="3">
    <source>
        <dbReference type="Proteomes" id="UP001153719"/>
    </source>
</evidence>
<reference evidence="2" key="1">
    <citation type="submission" date="2020-09" db="EMBL/GenBank/DDBJ databases">
        <authorList>
            <person name="Blom J."/>
        </authorList>
    </citation>
    <scope>NUCLEOTIDE SEQUENCE</scope>
    <source>
        <strain evidence="2">No.713</strain>
    </source>
</reference>
<dbReference type="RefSeq" id="WP_254173424.1">
    <property type="nucleotide sequence ID" value="NZ_LR882967.1"/>
</dbReference>
<accession>A0A9W4CHQ5</accession>
<keyword evidence="1" id="KW-1133">Transmembrane helix</keyword>
<evidence type="ECO:0000256" key="1">
    <source>
        <dbReference type="SAM" id="Phobius"/>
    </source>
</evidence>
<dbReference type="AlphaFoldDB" id="A0A9W4CHQ5"/>
<dbReference type="Proteomes" id="UP001153719">
    <property type="component" value="Chromosome"/>
</dbReference>
<gene>
    <name evidence="2" type="ORF">NO713_01460</name>
</gene>
<evidence type="ECO:0000313" key="2">
    <source>
        <dbReference type="EMBL" id="CAD5933764.1"/>
    </source>
</evidence>
<protein>
    <submittedName>
        <fullName evidence="2">Uncharacterized protein</fullName>
    </submittedName>
</protein>
<keyword evidence="3" id="KW-1185">Reference proteome</keyword>
<dbReference type="KEGG" id="ppsu:NO713_01460"/>
<feature type="transmembrane region" description="Helical" evidence="1">
    <location>
        <begin position="51"/>
        <end position="70"/>
    </location>
</feature>
<organism evidence="2 3">
    <name type="scientific">Planktothrix pseudagardhii</name>
    <dbReference type="NCBI Taxonomy" id="132604"/>
    <lineage>
        <taxon>Bacteria</taxon>
        <taxon>Bacillati</taxon>
        <taxon>Cyanobacteriota</taxon>
        <taxon>Cyanophyceae</taxon>
        <taxon>Oscillatoriophycideae</taxon>
        <taxon>Oscillatoriales</taxon>
        <taxon>Microcoleaceae</taxon>
        <taxon>Planktothrix</taxon>
    </lineage>
</organism>
<proteinExistence type="predicted"/>
<name>A0A9W4CHQ5_9CYAN</name>
<keyword evidence="1" id="KW-0812">Transmembrane</keyword>
<dbReference type="EMBL" id="LR882967">
    <property type="protein sequence ID" value="CAD5933764.1"/>
    <property type="molecule type" value="Genomic_DNA"/>
</dbReference>
<sequence length="73" mass="7824">MKLKTLTLSMIIAVMTIFVTHVKPSEARYNLAGQGASQYFKGEVSNDNGRAIFGIVMFGLAFLGGIVSAANKK</sequence>